<feature type="signal peptide" evidence="1">
    <location>
        <begin position="1"/>
        <end position="21"/>
    </location>
</feature>
<name>A0A0E3ZWZ3_9BACT</name>
<dbReference type="EMBL" id="CP010429">
    <property type="protein sequence ID" value="AKD56848.1"/>
    <property type="molecule type" value="Genomic_DNA"/>
</dbReference>
<protein>
    <submittedName>
        <fullName evidence="2">Esterase</fullName>
    </submittedName>
</protein>
<dbReference type="InterPro" id="IPR050583">
    <property type="entry name" value="Mycobacterial_A85_antigen"/>
</dbReference>
<reference evidence="2 3" key="1">
    <citation type="journal article" date="2014" name="Curr. Microbiol.">
        <title>Spirosoma radiotolerans sp. nov., a gamma-radiation-resistant bacterium isolated from gamma ray-irradiated soil.</title>
        <authorList>
            <person name="Lee J.J."/>
            <person name="Srinivasan S."/>
            <person name="Lim S."/>
            <person name="Joe M."/>
            <person name="Im S."/>
            <person name="Bae S.I."/>
            <person name="Park K.R."/>
            <person name="Han J.H."/>
            <person name="Park S.H."/>
            <person name="Joo B.M."/>
            <person name="Park S.J."/>
            <person name="Kim M.K."/>
        </authorList>
    </citation>
    <scope>NUCLEOTIDE SEQUENCE [LARGE SCALE GENOMIC DNA]</scope>
    <source>
        <strain evidence="2 3">DG5A</strain>
    </source>
</reference>
<dbReference type="OrthoDB" id="9803578at2"/>
<dbReference type="KEGG" id="srd:SD10_20010"/>
<evidence type="ECO:0000256" key="1">
    <source>
        <dbReference type="SAM" id="SignalP"/>
    </source>
</evidence>
<dbReference type="InterPro" id="IPR000801">
    <property type="entry name" value="Esterase-like"/>
</dbReference>
<keyword evidence="3" id="KW-1185">Reference proteome</keyword>
<dbReference type="PATRIC" id="fig|1379870.5.peg.4312"/>
<dbReference type="Proteomes" id="UP000033054">
    <property type="component" value="Chromosome"/>
</dbReference>
<sequence>MAVHRLLICLIMVLMVQAVSAQSRRRAQLTAPQTNGPVPVVAAPQARLLESMTMNSSLMNRAVKFSIYLPPDYYVSNRRYPVVYLLHGYGDNETSWVQFGEADRIADTNIKAGELPPMIIVMPNGGATFFVNDYQNKVRYEDMFVQELIPHIDSTFRTRTQREFRAISGLSMGGFGSLTLAMHHPDLFGSCAALSAGIRTDEGFMSIPDDRYNLVFAPVFSGPAKGDERLTVAWKRNSPITLAKSAPEGDLSKVRWYIDCGDDDALTVGNSVLHMALLERKIPHEYRVRDGGHTWTYWRTGLPDALRFIAASFHQ</sequence>
<dbReference type="GO" id="GO:0016747">
    <property type="term" value="F:acyltransferase activity, transferring groups other than amino-acyl groups"/>
    <property type="evidence" value="ECO:0007669"/>
    <property type="project" value="TreeGrafter"/>
</dbReference>
<dbReference type="PANTHER" id="PTHR48098">
    <property type="entry name" value="ENTEROCHELIN ESTERASE-RELATED"/>
    <property type="match status" value="1"/>
</dbReference>
<proteinExistence type="predicted"/>
<dbReference type="AlphaFoldDB" id="A0A0E3ZWZ3"/>
<keyword evidence="1" id="KW-0732">Signal</keyword>
<gene>
    <name evidence="2" type="ORF">SD10_20010</name>
</gene>
<evidence type="ECO:0000313" key="2">
    <source>
        <dbReference type="EMBL" id="AKD56848.1"/>
    </source>
</evidence>
<accession>A0A0E3ZWZ3</accession>
<dbReference type="HOGENOM" id="CLU_037618_1_2_10"/>
<organism evidence="2 3">
    <name type="scientific">Spirosoma radiotolerans</name>
    <dbReference type="NCBI Taxonomy" id="1379870"/>
    <lineage>
        <taxon>Bacteria</taxon>
        <taxon>Pseudomonadati</taxon>
        <taxon>Bacteroidota</taxon>
        <taxon>Cytophagia</taxon>
        <taxon>Cytophagales</taxon>
        <taxon>Cytophagaceae</taxon>
        <taxon>Spirosoma</taxon>
    </lineage>
</organism>
<dbReference type="InterPro" id="IPR029058">
    <property type="entry name" value="AB_hydrolase_fold"/>
</dbReference>
<dbReference type="PANTHER" id="PTHR48098:SF1">
    <property type="entry name" value="DIACYLGLYCEROL ACYLTRANSFERASE_MYCOLYLTRANSFERASE AG85A"/>
    <property type="match status" value="1"/>
</dbReference>
<dbReference type="Pfam" id="PF00756">
    <property type="entry name" value="Esterase"/>
    <property type="match status" value="1"/>
</dbReference>
<feature type="chain" id="PRO_5002417057" evidence="1">
    <location>
        <begin position="22"/>
        <end position="315"/>
    </location>
</feature>
<dbReference type="SUPFAM" id="SSF53474">
    <property type="entry name" value="alpha/beta-Hydrolases"/>
    <property type="match status" value="1"/>
</dbReference>
<evidence type="ECO:0000313" key="3">
    <source>
        <dbReference type="Proteomes" id="UP000033054"/>
    </source>
</evidence>
<dbReference type="Gene3D" id="3.40.50.1820">
    <property type="entry name" value="alpha/beta hydrolase"/>
    <property type="match status" value="1"/>
</dbReference>